<gene>
    <name evidence="1" type="primary">7</name>
    <name evidence="1" type="ORF">SEA_ZETA1847_7</name>
</gene>
<dbReference type="GeneID" id="54993690"/>
<organism evidence="1 2">
    <name type="scientific">Microbacterium phage Zeta1847</name>
    <dbReference type="NCBI Taxonomy" id="2201444"/>
    <lineage>
        <taxon>Viruses</taxon>
        <taxon>Duplodnaviria</taxon>
        <taxon>Heunggongvirae</taxon>
        <taxon>Uroviricota</taxon>
        <taxon>Caudoviricetes</taxon>
        <taxon>Casidaviridae</taxon>
        <taxon>Zetavirus</taxon>
        <taxon>Zetavirus zeta1847</taxon>
    </lineage>
</organism>
<dbReference type="RefSeq" id="YP_009803130.1">
    <property type="nucleotide sequence ID" value="NC_047992.1"/>
</dbReference>
<protein>
    <submittedName>
        <fullName evidence="1">Head-to-tail adaptor</fullName>
    </submittedName>
</protein>
<name>A0A2Z4Q9B1_9CAUD</name>
<sequence>MPVTLPPPLSMLESRLGLEANSLDGVDKQRALDALDDAATLILAELTPALADKWAADAPKVAVLVALKAARREYENPRGIGQETWGEHTVGLTETSGVYLTAREVAQIARAATTRRSGPGSVRIRSAYGDGTGIDTYYAPVADGTKPIPLLSADDVGSV</sequence>
<accession>A0A2Z4Q9B1</accession>
<reference evidence="2" key="1">
    <citation type="submission" date="2018-04" db="EMBL/GenBank/DDBJ databases">
        <authorList>
            <person name="Go L.Y."/>
            <person name="Mitchell J.A."/>
        </authorList>
    </citation>
    <scope>NUCLEOTIDE SEQUENCE [LARGE SCALE GENOMIC DNA]</scope>
</reference>
<evidence type="ECO:0000313" key="2">
    <source>
        <dbReference type="Proteomes" id="UP000251243"/>
    </source>
</evidence>
<dbReference type="KEGG" id="vg:54993690"/>
<dbReference type="EMBL" id="MH271320">
    <property type="protein sequence ID" value="AWY06641.1"/>
    <property type="molecule type" value="Genomic_DNA"/>
</dbReference>
<proteinExistence type="predicted"/>
<keyword evidence="2" id="KW-1185">Reference proteome</keyword>
<dbReference type="Proteomes" id="UP000251243">
    <property type="component" value="Segment"/>
</dbReference>
<evidence type="ECO:0000313" key="1">
    <source>
        <dbReference type="EMBL" id="AWY06641.1"/>
    </source>
</evidence>